<name>A0ABT8TEH3_9GAMM</name>
<dbReference type="RefSeq" id="WP_302712796.1">
    <property type="nucleotide sequence ID" value="NZ_JAULRT010000052.1"/>
</dbReference>
<dbReference type="PANTHER" id="PTHR30087:SF0">
    <property type="entry name" value="INNER MEMBRANE PROTEIN"/>
    <property type="match status" value="1"/>
</dbReference>
<dbReference type="PIRSF" id="PIRSF037004">
    <property type="entry name" value="UCP037004"/>
    <property type="match status" value="1"/>
</dbReference>
<organism evidence="2 3">
    <name type="scientific">Gilvimarinus algae</name>
    <dbReference type="NCBI Taxonomy" id="3058037"/>
    <lineage>
        <taxon>Bacteria</taxon>
        <taxon>Pseudomonadati</taxon>
        <taxon>Pseudomonadota</taxon>
        <taxon>Gammaproteobacteria</taxon>
        <taxon>Cellvibrionales</taxon>
        <taxon>Cellvibrionaceae</taxon>
        <taxon>Gilvimarinus</taxon>
    </lineage>
</organism>
<dbReference type="InterPro" id="IPR013560">
    <property type="entry name" value="DUF1722"/>
</dbReference>
<reference evidence="2" key="1">
    <citation type="submission" date="2023-07" db="EMBL/GenBank/DDBJ databases">
        <title>Gilvimarinus algae sp. nov., isolated from the surface of Kelp.</title>
        <authorList>
            <person name="Sun Y.Y."/>
            <person name="Gong Y."/>
            <person name="Du Z.J."/>
        </authorList>
    </citation>
    <scope>NUCLEOTIDE SEQUENCE</scope>
    <source>
        <strain evidence="2">SDUM040014</strain>
    </source>
</reference>
<dbReference type="EMBL" id="JAULRT010000052">
    <property type="protein sequence ID" value="MDO3382505.1"/>
    <property type="molecule type" value="Genomic_DNA"/>
</dbReference>
<evidence type="ECO:0000313" key="2">
    <source>
        <dbReference type="EMBL" id="MDO3382505.1"/>
    </source>
</evidence>
<evidence type="ECO:0000313" key="3">
    <source>
        <dbReference type="Proteomes" id="UP001168380"/>
    </source>
</evidence>
<sequence>MQSAKIKVGISQCLLGEPVRYDGGHKRSRFITDQLGDYFEFFPVCPEVAIGLGIPRKPIRLVATDEGTRVRQTDDDSVDVTDALVDYGRAMLPELTSLCGYIFMQNSPSCGVFDLKRYGANGYPLDKHGQGAYAREVIAALPLLPVEEAGRLNDAGLRENFITRVFAYHDWRTSVEVEPTAKKLIDFYSRYKYQVMAHHVPSYKSIGRLLSNLSDRPIAQVCDEFIQAFMQALAHRATRKGNTNAMMHLRGYLKDQLDRDDKRELGEIIENYRTGLVPLVVPLTLLKHHLLKADDPYLQQQTFWSPHPEKLGLRNVYIA</sequence>
<dbReference type="Pfam" id="PF04463">
    <property type="entry name" value="2-thiour_desulf"/>
    <property type="match status" value="1"/>
</dbReference>
<dbReference type="Proteomes" id="UP001168380">
    <property type="component" value="Unassembled WGS sequence"/>
</dbReference>
<dbReference type="InterPro" id="IPR007553">
    <property type="entry name" value="2-thiour_desulf"/>
</dbReference>
<dbReference type="Pfam" id="PF08349">
    <property type="entry name" value="DUF1722"/>
    <property type="match status" value="1"/>
</dbReference>
<keyword evidence="3" id="KW-1185">Reference proteome</keyword>
<comment type="caution">
    <text evidence="2">The sequence shown here is derived from an EMBL/GenBank/DDBJ whole genome shotgun (WGS) entry which is preliminary data.</text>
</comment>
<evidence type="ECO:0000259" key="1">
    <source>
        <dbReference type="Pfam" id="PF08349"/>
    </source>
</evidence>
<accession>A0ABT8TEH3</accession>
<gene>
    <name evidence="2" type="ORF">QWI16_10000</name>
</gene>
<proteinExistence type="predicted"/>
<dbReference type="InterPro" id="IPR017087">
    <property type="entry name" value="UCP037004"/>
</dbReference>
<protein>
    <submittedName>
        <fullName evidence="2">DUF523 and DUF1722 domain-containing protein</fullName>
    </submittedName>
</protein>
<dbReference type="PANTHER" id="PTHR30087">
    <property type="entry name" value="INNER MEMBRANE PROTEIN"/>
    <property type="match status" value="1"/>
</dbReference>
<feature type="domain" description="DUF1722" evidence="1">
    <location>
        <begin position="192"/>
        <end position="308"/>
    </location>
</feature>